<keyword evidence="7" id="KW-1133">Transmembrane helix</keyword>
<feature type="domain" description="Ig-like" evidence="10">
    <location>
        <begin position="226"/>
        <end position="329"/>
    </location>
</feature>
<dbReference type="GO" id="GO:0007165">
    <property type="term" value="P:signal transduction"/>
    <property type="evidence" value="ECO:0007669"/>
    <property type="project" value="InterPro"/>
</dbReference>
<proteinExistence type="inferred from homology"/>
<dbReference type="InterPro" id="IPR000157">
    <property type="entry name" value="TIR_dom"/>
</dbReference>
<dbReference type="InterPro" id="IPR003599">
    <property type="entry name" value="Ig_sub"/>
</dbReference>
<evidence type="ECO:0000256" key="6">
    <source>
        <dbReference type="ARBA" id="ARBA00023319"/>
    </source>
</evidence>
<evidence type="ECO:0000256" key="2">
    <source>
        <dbReference type="ARBA" id="ARBA00022801"/>
    </source>
</evidence>
<dbReference type="STRING" id="8187.ENSLCAP00010028440"/>
<keyword evidence="5" id="KW-0325">Glycoprotein</keyword>
<dbReference type="Gene3D" id="3.40.50.10140">
    <property type="entry name" value="Toll/interleukin-1 receptor homology (TIR) domain"/>
    <property type="match status" value="1"/>
</dbReference>
<evidence type="ECO:0000256" key="4">
    <source>
        <dbReference type="ARBA" id="ARBA00023157"/>
    </source>
</evidence>
<dbReference type="PANTHER" id="PTHR11890:SF26">
    <property type="entry name" value="INTERLEUKIN-1 RECEPTOR TYPE 1"/>
    <property type="match status" value="1"/>
</dbReference>
<feature type="domain" description="TIR" evidence="9">
    <location>
        <begin position="382"/>
        <end position="548"/>
    </location>
</feature>
<feature type="chain" id="PRO_5021195170" description="TIR domain-containing protein" evidence="8">
    <location>
        <begin position="23"/>
        <end position="562"/>
    </location>
</feature>
<comment type="similarity">
    <text evidence="1">Belongs to the interleukin-1 receptor family.</text>
</comment>
<reference evidence="11" key="3">
    <citation type="submission" date="2025-09" db="UniProtKB">
        <authorList>
            <consortium name="Ensembl"/>
        </authorList>
    </citation>
    <scope>IDENTIFICATION</scope>
</reference>
<dbReference type="PROSITE" id="PS50835">
    <property type="entry name" value="IG_LIKE"/>
    <property type="match status" value="1"/>
</dbReference>
<evidence type="ECO:0000259" key="10">
    <source>
        <dbReference type="PROSITE" id="PS50835"/>
    </source>
</evidence>
<evidence type="ECO:0000256" key="5">
    <source>
        <dbReference type="ARBA" id="ARBA00023180"/>
    </source>
</evidence>
<dbReference type="Ensembl" id="ENSLCAT00010029052.1">
    <property type="protein sequence ID" value="ENSLCAP00010028440.1"/>
    <property type="gene ID" value="ENSLCAG00010013339.1"/>
</dbReference>
<dbReference type="InterPro" id="IPR007110">
    <property type="entry name" value="Ig-like_dom"/>
</dbReference>
<keyword evidence="8" id="KW-0732">Signal</keyword>
<sequence length="562" mass="63898">MDTSQLLFLMFAVMSTSECAETAESQCENYENKSFVLQEGEAFYFMPDDFEDNPPAGQFTWYKTNTMNNSKIESISFDEKERIHYHGGAIFFLNLLSEDSGIYTVRHIDPSGDCSSLYLKVDVFNVTKRWNHVYLEINWPRCEHDGPMSRSCQGKYVIHLGEISPGTRTSVFFKANMQLTCGLKMLSKIMRASTPCICTWTHNHTVYNTSGSRWLKVKDQVAYREPLILTPTNKEQLADEGYGIKLNCSVFCGTNAKRECNASWRINGVPFNGWKQGYSQSTYLTTENPSKNTISTATLTIDKVLAKDFQAEFKCIGNTFYMMKNVTLTLKRGESIIPLVIRPVCVLLFCVIVAVLVKCFAIDLTLFFRTFFPVRSHKKDARLYDAYVVYQTQCLDKATEDTQCRFVTQTLPSVLEEKCGYRLFIHGRDDIPGEDHLELVEDSMRQSRRLIVILTPGSGSGSEITAMPQNFMELEGFDWQVGLHHALVQREMSVILIQLGDTGPHGYTHLPIGLQHLIRKSAPLRWPEGSRGAAAMNSRFWKRVRYLMPATPAKKCPQSAIV</sequence>
<dbReference type="InterPro" id="IPR015621">
    <property type="entry name" value="IL-1_rcpt_fam"/>
</dbReference>
<dbReference type="PANTHER" id="PTHR11890">
    <property type="entry name" value="INTERLEUKIN-1 RECEPTOR FAMILY MEMBER"/>
    <property type="match status" value="1"/>
</dbReference>
<keyword evidence="4" id="KW-1015">Disulfide bond</keyword>
<evidence type="ECO:0008006" key="13">
    <source>
        <dbReference type="Google" id="ProtNLM"/>
    </source>
</evidence>
<dbReference type="InterPro" id="IPR013783">
    <property type="entry name" value="Ig-like_fold"/>
</dbReference>
<dbReference type="InterPro" id="IPR035897">
    <property type="entry name" value="Toll_tir_struct_dom_sf"/>
</dbReference>
<evidence type="ECO:0000256" key="7">
    <source>
        <dbReference type="SAM" id="Phobius"/>
    </source>
</evidence>
<evidence type="ECO:0000256" key="3">
    <source>
        <dbReference type="ARBA" id="ARBA00023027"/>
    </source>
</evidence>
<gene>
    <name evidence="11" type="primary">LOC108897041</name>
</gene>
<dbReference type="GO" id="GO:0016787">
    <property type="term" value="F:hydrolase activity"/>
    <property type="evidence" value="ECO:0007669"/>
    <property type="project" value="UniProtKB-KW"/>
</dbReference>
<dbReference type="FunFam" id="3.40.50.10140:FF:000009">
    <property type="entry name" value="X-linked interleukin-1 receptor accessory protein-like 1"/>
    <property type="match status" value="1"/>
</dbReference>
<keyword evidence="2" id="KW-0378">Hydrolase</keyword>
<evidence type="ECO:0000313" key="12">
    <source>
        <dbReference type="Proteomes" id="UP000314980"/>
    </source>
</evidence>
<keyword evidence="12" id="KW-1185">Reference proteome</keyword>
<protein>
    <recommendedName>
        <fullName evidence="13">TIR domain-containing protein</fullName>
    </recommendedName>
</protein>
<keyword evidence="6" id="KW-0393">Immunoglobulin domain</keyword>
<keyword evidence="7" id="KW-0472">Membrane</keyword>
<dbReference type="Gene3D" id="2.60.40.10">
    <property type="entry name" value="Immunoglobulins"/>
    <property type="match status" value="2"/>
</dbReference>
<evidence type="ECO:0000256" key="1">
    <source>
        <dbReference type="ARBA" id="ARBA00009752"/>
    </source>
</evidence>
<reference evidence="11" key="2">
    <citation type="submission" date="2025-08" db="UniProtKB">
        <authorList>
            <consortium name="Ensembl"/>
        </authorList>
    </citation>
    <scope>IDENTIFICATION</scope>
</reference>
<dbReference type="SMART" id="SM00409">
    <property type="entry name" value="IG"/>
    <property type="match status" value="2"/>
</dbReference>
<dbReference type="Pfam" id="PF01582">
    <property type="entry name" value="TIR"/>
    <property type="match status" value="1"/>
</dbReference>
<dbReference type="SUPFAM" id="SSF52200">
    <property type="entry name" value="Toll/Interleukin receptor TIR domain"/>
    <property type="match status" value="1"/>
</dbReference>
<dbReference type="InParanoid" id="A0A4W6DTV9"/>
<dbReference type="SUPFAM" id="SSF48726">
    <property type="entry name" value="Immunoglobulin"/>
    <property type="match status" value="1"/>
</dbReference>
<accession>A0A4W6DTV9</accession>
<feature type="transmembrane region" description="Helical" evidence="7">
    <location>
        <begin position="346"/>
        <end position="372"/>
    </location>
</feature>
<evidence type="ECO:0000256" key="8">
    <source>
        <dbReference type="SAM" id="SignalP"/>
    </source>
</evidence>
<organism evidence="11 12">
    <name type="scientific">Lates calcarifer</name>
    <name type="common">Barramundi</name>
    <name type="synonym">Holocentrus calcarifer</name>
    <dbReference type="NCBI Taxonomy" id="8187"/>
    <lineage>
        <taxon>Eukaryota</taxon>
        <taxon>Metazoa</taxon>
        <taxon>Chordata</taxon>
        <taxon>Craniata</taxon>
        <taxon>Vertebrata</taxon>
        <taxon>Euteleostomi</taxon>
        <taxon>Actinopterygii</taxon>
        <taxon>Neopterygii</taxon>
        <taxon>Teleostei</taxon>
        <taxon>Neoteleostei</taxon>
        <taxon>Acanthomorphata</taxon>
        <taxon>Carangaria</taxon>
        <taxon>Carangaria incertae sedis</taxon>
        <taxon>Centropomidae</taxon>
        <taxon>Lates</taxon>
    </lineage>
</organism>
<name>A0A4W6DTV9_LATCA</name>
<dbReference type="InterPro" id="IPR036179">
    <property type="entry name" value="Ig-like_dom_sf"/>
</dbReference>
<evidence type="ECO:0000313" key="11">
    <source>
        <dbReference type="Ensembl" id="ENSLCAP00010028440.1"/>
    </source>
</evidence>
<dbReference type="PRINTS" id="PR01537">
    <property type="entry name" value="INTRLKN1R1F"/>
</dbReference>
<dbReference type="AlphaFoldDB" id="A0A4W6DTV9"/>
<feature type="signal peptide" evidence="8">
    <location>
        <begin position="1"/>
        <end position="22"/>
    </location>
</feature>
<dbReference type="Proteomes" id="UP000314980">
    <property type="component" value="Unassembled WGS sequence"/>
</dbReference>
<dbReference type="SMART" id="SM00255">
    <property type="entry name" value="TIR"/>
    <property type="match status" value="1"/>
</dbReference>
<dbReference type="PROSITE" id="PS50104">
    <property type="entry name" value="TIR"/>
    <property type="match status" value="1"/>
</dbReference>
<keyword evidence="7" id="KW-0812">Transmembrane</keyword>
<reference evidence="12" key="1">
    <citation type="submission" date="2015-09" db="EMBL/GenBank/DDBJ databases">
        <authorList>
            <person name="Sai Rama Sridatta P."/>
        </authorList>
    </citation>
    <scope>NUCLEOTIDE SEQUENCE [LARGE SCALE GENOMIC DNA]</scope>
</reference>
<keyword evidence="3" id="KW-0520">NAD</keyword>
<dbReference type="GeneTree" id="ENSGT01090000259985"/>
<evidence type="ECO:0000259" key="9">
    <source>
        <dbReference type="PROSITE" id="PS50104"/>
    </source>
</evidence>